<dbReference type="Pfam" id="PF08938">
    <property type="entry name" value="HBS1_N"/>
    <property type="match status" value="1"/>
</dbReference>
<evidence type="ECO:0000259" key="6">
    <source>
        <dbReference type="Pfam" id="PF08938"/>
    </source>
</evidence>
<evidence type="ECO:0000313" key="8">
    <source>
        <dbReference type="Proteomes" id="UP000294933"/>
    </source>
</evidence>
<dbReference type="GO" id="GO:0005737">
    <property type="term" value="C:cytoplasm"/>
    <property type="evidence" value="ECO:0007669"/>
    <property type="project" value="UniProtKB-SubCell"/>
</dbReference>
<evidence type="ECO:0000256" key="3">
    <source>
        <dbReference type="ARBA" id="ARBA00022801"/>
    </source>
</evidence>
<feature type="compositionally biased region" description="Low complexity" evidence="5">
    <location>
        <begin position="308"/>
        <end position="320"/>
    </location>
</feature>
<keyword evidence="3" id="KW-0378">Hydrolase</keyword>
<accession>A0A4R5XFB0</accession>
<gene>
    <name evidence="7" type="ORF">BD410DRAFT_39956</name>
</gene>
<feature type="compositionally biased region" description="Basic and acidic residues" evidence="5">
    <location>
        <begin position="585"/>
        <end position="594"/>
    </location>
</feature>
<dbReference type="EMBL" id="ML170156">
    <property type="protein sequence ID" value="TDL29763.1"/>
    <property type="molecule type" value="Genomic_DNA"/>
</dbReference>
<evidence type="ECO:0000313" key="7">
    <source>
        <dbReference type="EMBL" id="TDL29763.1"/>
    </source>
</evidence>
<dbReference type="STRING" id="50990.A0A4R5XFB0"/>
<name>A0A4R5XFB0_9AGAM</name>
<feature type="region of interest" description="Disordered" evidence="5">
    <location>
        <begin position="582"/>
        <end position="673"/>
    </location>
</feature>
<proteinExistence type="predicted"/>
<dbReference type="GO" id="GO:0006412">
    <property type="term" value="P:translation"/>
    <property type="evidence" value="ECO:0007669"/>
    <property type="project" value="UniProtKB-KW"/>
</dbReference>
<dbReference type="OrthoDB" id="342024at2759"/>
<dbReference type="AlphaFoldDB" id="A0A4R5XFB0"/>
<feature type="region of interest" description="Disordered" evidence="5">
    <location>
        <begin position="105"/>
        <end position="140"/>
    </location>
</feature>
<feature type="compositionally biased region" description="Polar residues" evidence="5">
    <location>
        <begin position="321"/>
        <end position="333"/>
    </location>
</feature>
<dbReference type="GO" id="GO:0016787">
    <property type="term" value="F:hydrolase activity"/>
    <property type="evidence" value="ECO:0007669"/>
    <property type="project" value="UniProtKB-KW"/>
</dbReference>
<feature type="compositionally biased region" description="Low complexity" evidence="5">
    <location>
        <begin position="661"/>
        <end position="673"/>
    </location>
</feature>
<evidence type="ECO:0000256" key="1">
    <source>
        <dbReference type="ARBA" id="ARBA00004496"/>
    </source>
</evidence>
<feature type="compositionally biased region" description="Polar residues" evidence="5">
    <location>
        <begin position="286"/>
        <end position="300"/>
    </location>
</feature>
<dbReference type="VEuPathDB" id="FungiDB:BD410DRAFT_39956"/>
<organism evidence="7 8">
    <name type="scientific">Rickenella mellea</name>
    <dbReference type="NCBI Taxonomy" id="50990"/>
    <lineage>
        <taxon>Eukaryota</taxon>
        <taxon>Fungi</taxon>
        <taxon>Dikarya</taxon>
        <taxon>Basidiomycota</taxon>
        <taxon>Agaricomycotina</taxon>
        <taxon>Agaricomycetes</taxon>
        <taxon>Hymenochaetales</taxon>
        <taxon>Rickenellaceae</taxon>
        <taxon>Rickenella</taxon>
    </lineage>
</organism>
<evidence type="ECO:0000256" key="2">
    <source>
        <dbReference type="ARBA" id="ARBA00022490"/>
    </source>
</evidence>
<keyword evidence="8" id="KW-1185">Reference proteome</keyword>
<feature type="region of interest" description="Disordered" evidence="5">
    <location>
        <begin position="228"/>
        <end position="418"/>
    </location>
</feature>
<feature type="compositionally biased region" description="Low complexity" evidence="5">
    <location>
        <begin position="341"/>
        <end position="355"/>
    </location>
</feature>
<sequence length="673" mass="74201">MSRHRFVKQINIDEELSRDDVDDAAPYEDEFDGMTKEQQEKLDAAVEQVRSVIGDERISGFPDSLVREVVWDQYFDVEESIEILLEEKERLDALNEKKVLHLPLDKELPPAPGDPDYHDERDVTSPIDFAPNYDATTAGSRLSTITEMTEESRARPARMELMIKNADRRAPSVSTDYSQPLEPPRRLLGIDLDSHASTSSYGQIIDSGRFNFPDHMDMMSPSLQGVQRLSLGDSDTPLEAEATPRARSRDLAHSPLIPGLVESGTIPQSPPNAAHSSPRITHPAVTPSSPRRTATKSAVSATPKKSKLASLASSRSSQARTDISATFDESGSAATYPALRPSQGSESSMSSMPSPNTQRQIDIGGNPRASSETSAWENAKHKMTRVTKTAPVPSPISTTLNPERPSAPTPTQSQRNDVLPAITPTDAEELTPQKQSQTRPQSKLALLAQTKTYTMPPKMKRPKVMGPPYAHTEYLTPTSNSNNMTTAITTYIQTPDNMLEMSRAALPPSYPPFQTSKPSKLAAKVKRSQRQQTPSQELITDGEFSNPKPDPIYDGRLGYSRASPSAFASLLVDDLDIYQGKHGKERSLDEQEERRRRKQRQQALLPVHMLSPSRSSRFTFESPSPDDAVMKARQGTSLGTPRESVANKTRSSPSADSKQRSTTSSTSTSRPRQ</sequence>
<feature type="domain" description="HBS1-like protein N-terminal" evidence="6">
    <location>
        <begin position="20"/>
        <end position="88"/>
    </location>
</feature>
<feature type="compositionally biased region" description="Basic and acidic residues" evidence="5">
    <location>
        <begin position="242"/>
        <end position="252"/>
    </location>
</feature>
<keyword evidence="4" id="KW-0648">Protein biosynthesis</keyword>
<evidence type="ECO:0000256" key="4">
    <source>
        <dbReference type="ARBA" id="ARBA00022917"/>
    </source>
</evidence>
<evidence type="ECO:0000256" key="5">
    <source>
        <dbReference type="SAM" id="MobiDB-lite"/>
    </source>
</evidence>
<comment type="subcellular location">
    <subcellularLocation>
        <location evidence="1">Cytoplasm</location>
    </subcellularLocation>
</comment>
<protein>
    <recommendedName>
        <fullName evidence="6">HBS1-like protein N-terminal domain-containing protein</fullName>
    </recommendedName>
</protein>
<feature type="compositionally biased region" description="Polar residues" evidence="5">
    <location>
        <begin position="612"/>
        <end position="622"/>
    </location>
</feature>
<feature type="compositionally biased region" description="Polar residues" evidence="5">
    <location>
        <begin position="646"/>
        <end position="656"/>
    </location>
</feature>
<dbReference type="InterPro" id="IPR015033">
    <property type="entry name" value="HBS1-like_N"/>
</dbReference>
<reference evidence="7 8" key="1">
    <citation type="submission" date="2018-06" db="EMBL/GenBank/DDBJ databases">
        <title>A transcriptomic atlas of mushroom development highlights an independent origin of complex multicellularity.</title>
        <authorList>
            <consortium name="DOE Joint Genome Institute"/>
            <person name="Krizsan K."/>
            <person name="Almasi E."/>
            <person name="Merenyi Z."/>
            <person name="Sahu N."/>
            <person name="Viragh M."/>
            <person name="Koszo T."/>
            <person name="Mondo S."/>
            <person name="Kiss B."/>
            <person name="Balint B."/>
            <person name="Kues U."/>
            <person name="Barry K."/>
            <person name="Hegedus J.C."/>
            <person name="Henrissat B."/>
            <person name="Johnson J."/>
            <person name="Lipzen A."/>
            <person name="Ohm R."/>
            <person name="Nagy I."/>
            <person name="Pangilinan J."/>
            <person name="Yan J."/>
            <person name="Xiong Y."/>
            <person name="Grigoriev I.V."/>
            <person name="Hibbett D.S."/>
            <person name="Nagy L.G."/>
        </authorList>
    </citation>
    <scope>NUCLEOTIDE SEQUENCE [LARGE SCALE GENOMIC DNA]</scope>
    <source>
        <strain evidence="7 8">SZMC22713</strain>
    </source>
</reference>
<feature type="region of interest" description="Disordered" evidence="5">
    <location>
        <begin position="506"/>
        <end position="557"/>
    </location>
</feature>
<keyword evidence="2" id="KW-0963">Cytoplasm</keyword>
<dbReference type="Proteomes" id="UP000294933">
    <property type="component" value="Unassembled WGS sequence"/>
</dbReference>